<dbReference type="Pfam" id="PF00356">
    <property type="entry name" value="LacI"/>
    <property type="match status" value="1"/>
</dbReference>
<dbReference type="SUPFAM" id="SSF53822">
    <property type="entry name" value="Periplasmic binding protein-like I"/>
    <property type="match status" value="1"/>
</dbReference>
<dbReference type="InterPro" id="IPR028082">
    <property type="entry name" value="Peripla_BP_I"/>
</dbReference>
<keyword evidence="2" id="KW-0238">DNA-binding</keyword>
<dbReference type="InterPro" id="IPR046335">
    <property type="entry name" value="LacI/GalR-like_sensor"/>
</dbReference>
<evidence type="ECO:0000256" key="1">
    <source>
        <dbReference type="ARBA" id="ARBA00023015"/>
    </source>
</evidence>
<dbReference type="PATRIC" id="fig|1036673.3.peg.5712"/>
<dbReference type="PANTHER" id="PTHR30146">
    <property type="entry name" value="LACI-RELATED TRANSCRIPTIONAL REPRESSOR"/>
    <property type="match status" value="1"/>
</dbReference>
<reference evidence="6" key="1">
    <citation type="submission" date="2011-06" db="EMBL/GenBank/DDBJ databases">
        <title>Complete genome sequence of Paenibacillus mucilaginosus KNP414.</title>
        <authorList>
            <person name="Wang J."/>
            <person name="Hu S."/>
            <person name="Hu X."/>
            <person name="Zhang B."/>
            <person name="Dong D."/>
            <person name="Zhang S."/>
            <person name="Zhao K."/>
            <person name="Wu D."/>
        </authorList>
    </citation>
    <scope>NUCLEOTIDE SEQUENCE [LARGE SCALE GENOMIC DNA]</scope>
    <source>
        <strain evidence="6">KNP414</strain>
    </source>
</reference>
<evidence type="ECO:0000256" key="2">
    <source>
        <dbReference type="ARBA" id="ARBA00023125"/>
    </source>
</evidence>
<dbReference type="Gene3D" id="3.40.50.2300">
    <property type="match status" value="2"/>
</dbReference>
<reference evidence="5 6" key="2">
    <citation type="journal article" date="2013" name="Genome Announc.">
        <title>Genome Sequence of Growth-Improving Paenibacillus mucilaginosus Strain KNP414.</title>
        <authorList>
            <person name="Lu J.J."/>
            <person name="Wang J.F."/>
            <person name="Hu X.F."/>
        </authorList>
    </citation>
    <scope>NUCLEOTIDE SEQUENCE [LARGE SCALE GENOMIC DNA]</scope>
    <source>
        <strain evidence="5 6">KNP414</strain>
    </source>
</reference>
<evidence type="ECO:0000313" key="6">
    <source>
        <dbReference type="Proteomes" id="UP000006620"/>
    </source>
</evidence>
<sequence>MKATIYDVAREAGVSIATVSNAIRGKGKISPKKREEILEIVERLQYQPSMIASALTGKRTYTLGLLVPDISNPFFGEIARAVEERGQQLGYSVIICSTDNKDERVERYISLLEQKSVDGIIIGTGISDASLLERLSSRSVPVAMIARDLPSADVHKVVIDDYLGGVLAARHLLELGHRRFGVISEKHNRERIRGFCETVERSGQALSPCGIRIFGDDDQIQDGGRAAAELLELEARPTALFCCNDMSATGALRAAKARGLAVPRDISIVSFDNTILSEVCDPPMTTIAQPMEEMGRLVVDALLQELGDGGAKQRFVLQPELLVRGSTAAFVPEEQKNA</sequence>
<dbReference type="CDD" id="cd06267">
    <property type="entry name" value="PBP1_LacI_sugar_binding-like"/>
    <property type="match status" value="1"/>
</dbReference>
<dbReference type="InterPro" id="IPR000843">
    <property type="entry name" value="HTH_LacI"/>
</dbReference>
<dbReference type="CDD" id="cd01392">
    <property type="entry name" value="HTH_LacI"/>
    <property type="match status" value="1"/>
</dbReference>
<keyword evidence="1" id="KW-0805">Transcription regulation</keyword>
<proteinExistence type="predicted"/>
<dbReference type="Pfam" id="PF13377">
    <property type="entry name" value="Peripla_BP_3"/>
    <property type="match status" value="1"/>
</dbReference>
<dbReference type="InterPro" id="IPR010982">
    <property type="entry name" value="Lambda_DNA-bd_dom_sf"/>
</dbReference>
<dbReference type="Gene3D" id="1.10.260.40">
    <property type="entry name" value="lambda repressor-like DNA-binding domains"/>
    <property type="match status" value="1"/>
</dbReference>
<evidence type="ECO:0000256" key="3">
    <source>
        <dbReference type="ARBA" id="ARBA00023163"/>
    </source>
</evidence>
<feature type="domain" description="HTH lacI-type" evidence="4">
    <location>
        <begin position="3"/>
        <end position="57"/>
    </location>
</feature>
<evidence type="ECO:0000313" key="5">
    <source>
        <dbReference type="EMBL" id="AEI44671.1"/>
    </source>
</evidence>
<dbReference type="GO" id="GO:0000976">
    <property type="term" value="F:transcription cis-regulatory region binding"/>
    <property type="evidence" value="ECO:0007669"/>
    <property type="project" value="TreeGrafter"/>
</dbReference>
<dbReference type="KEGG" id="pms:KNP414_06147"/>
<dbReference type="Proteomes" id="UP000006620">
    <property type="component" value="Chromosome"/>
</dbReference>
<dbReference type="SUPFAM" id="SSF47413">
    <property type="entry name" value="lambda repressor-like DNA-binding domains"/>
    <property type="match status" value="1"/>
</dbReference>
<dbReference type="PANTHER" id="PTHR30146:SF147">
    <property type="entry name" value="HTH-TYPE TRANSCRIPTIONAL REGULATOR DEGA"/>
    <property type="match status" value="1"/>
</dbReference>
<protein>
    <submittedName>
        <fullName evidence="5">Transcriptional regulator, LacI family</fullName>
    </submittedName>
</protein>
<keyword evidence="3" id="KW-0804">Transcription</keyword>
<dbReference type="PROSITE" id="PS00356">
    <property type="entry name" value="HTH_LACI_1"/>
    <property type="match status" value="1"/>
</dbReference>
<dbReference type="EMBL" id="CP002869">
    <property type="protein sequence ID" value="AEI44671.1"/>
    <property type="molecule type" value="Genomic_DNA"/>
</dbReference>
<name>F8FIC8_PAEMK</name>
<evidence type="ECO:0000259" key="4">
    <source>
        <dbReference type="PROSITE" id="PS50932"/>
    </source>
</evidence>
<dbReference type="GO" id="GO:0003700">
    <property type="term" value="F:DNA-binding transcription factor activity"/>
    <property type="evidence" value="ECO:0007669"/>
    <property type="project" value="TreeGrafter"/>
</dbReference>
<dbReference type="AlphaFoldDB" id="F8FIC8"/>
<accession>F8FIC8</accession>
<dbReference type="RefSeq" id="WP_013919815.1">
    <property type="nucleotide sequence ID" value="NC_015690.1"/>
</dbReference>
<dbReference type="PROSITE" id="PS50932">
    <property type="entry name" value="HTH_LACI_2"/>
    <property type="match status" value="1"/>
</dbReference>
<dbReference type="HOGENOM" id="CLU_037628_6_1_9"/>
<dbReference type="SMART" id="SM00354">
    <property type="entry name" value="HTH_LACI"/>
    <property type="match status" value="1"/>
</dbReference>
<organism evidence="5 6">
    <name type="scientific">Paenibacillus mucilaginosus (strain KNP414)</name>
    <dbReference type="NCBI Taxonomy" id="1036673"/>
    <lineage>
        <taxon>Bacteria</taxon>
        <taxon>Bacillati</taxon>
        <taxon>Bacillota</taxon>
        <taxon>Bacilli</taxon>
        <taxon>Bacillales</taxon>
        <taxon>Paenibacillaceae</taxon>
        <taxon>Paenibacillus</taxon>
    </lineage>
</organism>
<gene>
    <name evidence="5" type="ordered locus">KNP414_06147</name>
</gene>